<evidence type="ECO:0000256" key="2">
    <source>
        <dbReference type="ARBA" id="ARBA00022692"/>
    </source>
</evidence>
<evidence type="ECO:0000256" key="5">
    <source>
        <dbReference type="SAM" id="Phobius"/>
    </source>
</evidence>
<keyword evidence="4 5" id="KW-0472">Membrane</keyword>
<proteinExistence type="predicted"/>
<evidence type="ECO:0000313" key="6">
    <source>
        <dbReference type="EMBL" id="VAW69081.1"/>
    </source>
</evidence>
<evidence type="ECO:0008006" key="7">
    <source>
        <dbReference type="Google" id="ProtNLM"/>
    </source>
</evidence>
<feature type="transmembrane region" description="Helical" evidence="5">
    <location>
        <begin position="46"/>
        <end position="69"/>
    </location>
</feature>
<organism evidence="6">
    <name type="scientific">hydrothermal vent metagenome</name>
    <dbReference type="NCBI Taxonomy" id="652676"/>
    <lineage>
        <taxon>unclassified sequences</taxon>
        <taxon>metagenomes</taxon>
        <taxon>ecological metagenomes</taxon>
    </lineage>
</organism>
<keyword evidence="3 5" id="KW-1133">Transmembrane helix</keyword>
<evidence type="ECO:0000256" key="4">
    <source>
        <dbReference type="ARBA" id="ARBA00023136"/>
    </source>
</evidence>
<dbReference type="PANTHER" id="PTHR43483:SF3">
    <property type="entry name" value="MEMBRANE TRANSPORTER PROTEIN HI_0806-RELATED"/>
    <property type="match status" value="1"/>
</dbReference>
<dbReference type="InterPro" id="IPR002781">
    <property type="entry name" value="TM_pro_TauE-like"/>
</dbReference>
<reference evidence="6" key="1">
    <citation type="submission" date="2018-06" db="EMBL/GenBank/DDBJ databases">
        <authorList>
            <person name="Zhirakovskaya E."/>
        </authorList>
    </citation>
    <scope>NUCLEOTIDE SEQUENCE</scope>
</reference>
<dbReference type="PANTHER" id="PTHR43483">
    <property type="entry name" value="MEMBRANE TRANSPORTER PROTEIN HI_0806-RELATED"/>
    <property type="match status" value="1"/>
</dbReference>
<gene>
    <name evidence="6" type="ORF">MNBD_GAMMA09-3333</name>
</gene>
<feature type="transmembrane region" description="Helical" evidence="5">
    <location>
        <begin position="81"/>
        <end position="100"/>
    </location>
</feature>
<keyword evidence="2 5" id="KW-0812">Transmembrane</keyword>
<feature type="non-terminal residue" evidence="6">
    <location>
        <position position="182"/>
    </location>
</feature>
<evidence type="ECO:0000256" key="3">
    <source>
        <dbReference type="ARBA" id="ARBA00022989"/>
    </source>
</evidence>
<dbReference type="GO" id="GO:0016020">
    <property type="term" value="C:membrane"/>
    <property type="evidence" value="ECO:0007669"/>
    <property type="project" value="UniProtKB-SubCell"/>
</dbReference>
<feature type="transmembrane region" description="Helical" evidence="5">
    <location>
        <begin position="106"/>
        <end position="124"/>
    </location>
</feature>
<sequence>MIEIALYLLLGAFAGVLAGLLGIGGGLIIVPVLAAIFSSLGMPAEIIMHLALGTSLASILATSASSVYSHHKKQAVSWPRCIKLTPGILLGAWSGGLLASNLSSDVLKPVFAGFELVVAAYMLLGTKARAHNRSPSLINFTFSGGFIGFISSIVGIGGGTITVPWLMWHGSSIHKAIATSAA</sequence>
<dbReference type="Pfam" id="PF01925">
    <property type="entry name" value="TauE"/>
    <property type="match status" value="1"/>
</dbReference>
<feature type="transmembrane region" description="Helical" evidence="5">
    <location>
        <begin position="7"/>
        <end position="40"/>
    </location>
</feature>
<protein>
    <recommendedName>
        <fullName evidence="7">Membrane transporter protein</fullName>
    </recommendedName>
</protein>
<dbReference type="AlphaFoldDB" id="A0A3B0XNG9"/>
<comment type="subcellular location">
    <subcellularLocation>
        <location evidence="1">Membrane</location>
        <topology evidence="1">Multi-pass membrane protein</topology>
    </subcellularLocation>
</comment>
<accession>A0A3B0XNG9</accession>
<feature type="transmembrane region" description="Helical" evidence="5">
    <location>
        <begin position="136"/>
        <end position="161"/>
    </location>
</feature>
<evidence type="ECO:0000256" key="1">
    <source>
        <dbReference type="ARBA" id="ARBA00004141"/>
    </source>
</evidence>
<name>A0A3B0XNG9_9ZZZZ</name>
<dbReference type="EMBL" id="UOFI01000145">
    <property type="protein sequence ID" value="VAW69081.1"/>
    <property type="molecule type" value="Genomic_DNA"/>
</dbReference>